<evidence type="ECO:0000313" key="5">
    <source>
        <dbReference type="Proteomes" id="UP001589867"/>
    </source>
</evidence>
<dbReference type="RefSeq" id="WP_377247079.1">
    <property type="nucleotide sequence ID" value="NZ_JBHLUH010000008.1"/>
</dbReference>
<dbReference type="PROSITE" id="PS50075">
    <property type="entry name" value="CARRIER"/>
    <property type="match status" value="1"/>
</dbReference>
<organism evidence="4 5">
    <name type="scientific">Phytohabitans kaempferiae</name>
    <dbReference type="NCBI Taxonomy" id="1620943"/>
    <lineage>
        <taxon>Bacteria</taxon>
        <taxon>Bacillati</taxon>
        <taxon>Actinomycetota</taxon>
        <taxon>Actinomycetes</taxon>
        <taxon>Micromonosporales</taxon>
        <taxon>Micromonosporaceae</taxon>
    </lineage>
</organism>
<gene>
    <name evidence="4" type="ORF">ACFFIA_06690</name>
</gene>
<feature type="domain" description="Carrier" evidence="3">
    <location>
        <begin position="1"/>
        <end position="78"/>
    </location>
</feature>
<accession>A0ABV6LYD2</accession>
<protein>
    <submittedName>
        <fullName evidence="4">Acyl carrier protein</fullName>
    </submittedName>
</protein>
<keyword evidence="2" id="KW-0597">Phosphoprotein</keyword>
<comment type="caution">
    <text evidence="4">The sequence shown here is derived from an EMBL/GenBank/DDBJ whole genome shotgun (WGS) entry which is preliminary data.</text>
</comment>
<proteinExistence type="predicted"/>
<name>A0ABV6LYD2_9ACTN</name>
<dbReference type="Proteomes" id="UP001589867">
    <property type="component" value="Unassembled WGS sequence"/>
</dbReference>
<reference evidence="4 5" key="1">
    <citation type="submission" date="2024-09" db="EMBL/GenBank/DDBJ databases">
        <authorList>
            <person name="Sun Q."/>
            <person name="Mori K."/>
        </authorList>
    </citation>
    <scope>NUCLEOTIDE SEQUENCE [LARGE SCALE GENOMIC DNA]</scope>
    <source>
        <strain evidence="4 5">TBRC 3947</strain>
    </source>
</reference>
<dbReference type="Pfam" id="PF00550">
    <property type="entry name" value="PP-binding"/>
    <property type="match status" value="1"/>
</dbReference>
<dbReference type="SUPFAM" id="SSF47336">
    <property type="entry name" value="ACP-like"/>
    <property type="match status" value="1"/>
</dbReference>
<keyword evidence="1" id="KW-0596">Phosphopantetheine</keyword>
<evidence type="ECO:0000259" key="3">
    <source>
        <dbReference type="PROSITE" id="PS50075"/>
    </source>
</evidence>
<evidence type="ECO:0000313" key="4">
    <source>
        <dbReference type="EMBL" id="MFC0527344.1"/>
    </source>
</evidence>
<keyword evidence="5" id="KW-1185">Reference proteome</keyword>
<dbReference type="EMBL" id="JBHLUH010000008">
    <property type="protein sequence ID" value="MFC0527344.1"/>
    <property type="molecule type" value="Genomic_DNA"/>
</dbReference>
<dbReference type="PROSITE" id="PS00012">
    <property type="entry name" value="PHOSPHOPANTETHEINE"/>
    <property type="match status" value="1"/>
</dbReference>
<dbReference type="InterPro" id="IPR006162">
    <property type="entry name" value="Ppantetheine_attach_site"/>
</dbReference>
<dbReference type="Gene3D" id="1.10.1200.10">
    <property type="entry name" value="ACP-like"/>
    <property type="match status" value="1"/>
</dbReference>
<dbReference type="InterPro" id="IPR009081">
    <property type="entry name" value="PP-bd_ACP"/>
</dbReference>
<sequence length="82" mass="9262">MWDSQFEESLRRFLPYLSADEPLEEDAQLRDYGLDSLAGVELLSLLEHTYSVRFADEALSLATFETPGILWKALSAIRVPTG</sequence>
<evidence type="ECO:0000256" key="2">
    <source>
        <dbReference type="ARBA" id="ARBA00022553"/>
    </source>
</evidence>
<dbReference type="InterPro" id="IPR036736">
    <property type="entry name" value="ACP-like_sf"/>
</dbReference>
<evidence type="ECO:0000256" key="1">
    <source>
        <dbReference type="ARBA" id="ARBA00022450"/>
    </source>
</evidence>